<protein>
    <submittedName>
        <fullName evidence="2">Sugar ABC transporter substrate-binding protein</fullName>
    </submittedName>
</protein>
<sequence>MTRRLRRAVGCALGLVLALGPLAACDEQPDPEPEPSGDVTLSFGVFGDDTEVAAYQEAVDEFNEQAAQVQVQLLSWPDAAAFRADLETGARPPDIYLVARRDLQFVIDNELNEPLFELLEARDLSLGDEYSQRAIEGFSADDDLQCMPYSVSPMVIYYNKRLVDFDLMRERGLPAPEDELEGWTFEEFAAAATFASRPRTGARGLSISPTLRSLAPFIYSGGGQLFDDPTDPTSLAFSSDTNIDTLTTIQTLLRDPEVTLSEEQLAEATPLQWFQRGRLGMIEGYRGITPQLRKVASLSFDVMPMPRVGGDATIGDLTGLCISPGDHVQPAADFLVNAISPEGMAPVAEAGYIVPTNLAVARSDAFLQPGRSPSNAGVFNAAVESIQLAPLIDDPDALNAAVEPELRELLTGSVIPDLSALAAEIDERSRAVLDPDYEPSPEPTD</sequence>
<proteinExistence type="predicted"/>
<dbReference type="PANTHER" id="PTHR43649:SF12">
    <property type="entry name" value="DIACETYLCHITOBIOSE BINDING PROTEIN DASA"/>
    <property type="match status" value="1"/>
</dbReference>
<keyword evidence="3" id="KW-1185">Reference proteome</keyword>
<organism evidence="2 3">
    <name type="scientific">Nocardioides marinquilinus</name>
    <dbReference type="NCBI Taxonomy" id="1210400"/>
    <lineage>
        <taxon>Bacteria</taxon>
        <taxon>Bacillati</taxon>
        <taxon>Actinomycetota</taxon>
        <taxon>Actinomycetes</taxon>
        <taxon>Propionibacteriales</taxon>
        <taxon>Nocardioidaceae</taxon>
        <taxon>Nocardioides</taxon>
    </lineage>
</organism>
<evidence type="ECO:0000256" key="1">
    <source>
        <dbReference type="SAM" id="SignalP"/>
    </source>
</evidence>
<evidence type="ECO:0000313" key="3">
    <source>
        <dbReference type="Proteomes" id="UP001500221"/>
    </source>
</evidence>
<dbReference type="InterPro" id="IPR050490">
    <property type="entry name" value="Bact_solute-bd_prot1"/>
</dbReference>
<dbReference type="Gene3D" id="3.40.190.10">
    <property type="entry name" value="Periplasmic binding protein-like II"/>
    <property type="match status" value="1"/>
</dbReference>
<dbReference type="Pfam" id="PF13416">
    <property type="entry name" value="SBP_bac_8"/>
    <property type="match status" value="1"/>
</dbReference>
<dbReference type="SUPFAM" id="SSF53850">
    <property type="entry name" value="Periplasmic binding protein-like II"/>
    <property type="match status" value="1"/>
</dbReference>
<accession>A0ABP9PJC1</accession>
<dbReference type="PANTHER" id="PTHR43649">
    <property type="entry name" value="ARABINOSE-BINDING PROTEIN-RELATED"/>
    <property type="match status" value="1"/>
</dbReference>
<evidence type="ECO:0000313" key="2">
    <source>
        <dbReference type="EMBL" id="GAA5146080.1"/>
    </source>
</evidence>
<dbReference type="RefSeq" id="WP_345456789.1">
    <property type="nucleotide sequence ID" value="NZ_BAABKG010000002.1"/>
</dbReference>
<keyword evidence="1" id="KW-0732">Signal</keyword>
<dbReference type="EMBL" id="BAABKG010000002">
    <property type="protein sequence ID" value="GAA5146080.1"/>
    <property type="molecule type" value="Genomic_DNA"/>
</dbReference>
<dbReference type="Proteomes" id="UP001500221">
    <property type="component" value="Unassembled WGS sequence"/>
</dbReference>
<comment type="caution">
    <text evidence="2">The sequence shown here is derived from an EMBL/GenBank/DDBJ whole genome shotgun (WGS) entry which is preliminary data.</text>
</comment>
<dbReference type="InterPro" id="IPR006059">
    <property type="entry name" value="SBP"/>
</dbReference>
<gene>
    <name evidence="2" type="ORF">GCM10023340_16460</name>
</gene>
<feature type="signal peptide" evidence="1">
    <location>
        <begin position="1"/>
        <end position="23"/>
    </location>
</feature>
<name>A0ABP9PJC1_9ACTN</name>
<feature type="chain" id="PRO_5045549615" evidence="1">
    <location>
        <begin position="24"/>
        <end position="445"/>
    </location>
</feature>
<reference evidence="3" key="1">
    <citation type="journal article" date="2019" name="Int. J. Syst. Evol. Microbiol.">
        <title>The Global Catalogue of Microorganisms (GCM) 10K type strain sequencing project: providing services to taxonomists for standard genome sequencing and annotation.</title>
        <authorList>
            <consortium name="The Broad Institute Genomics Platform"/>
            <consortium name="The Broad Institute Genome Sequencing Center for Infectious Disease"/>
            <person name="Wu L."/>
            <person name="Ma J."/>
        </authorList>
    </citation>
    <scope>NUCLEOTIDE SEQUENCE [LARGE SCALE GENOMIC DNA]</scope>
    <source>
        <strain evidence="3">JCM 18459</strain>
    </source>
</reference>